<feature type="region of interest" description="Disordered" evidence="1">
    <location>
        <begin position="317"/>
        <end position="336"/>
    </location>
</feature>
<feature type="domain" description="DUF4246" evidence="2">
    <location>
        <begin position="86"/>
        <end position="531"/>
    </location>
</feature>
<dbReference type="Proteomes" id="UP000284706">
    <property type="component" value="Unassembled WGS sequence"/>
</dbReference>
<proteinExistence type="predicted"/>
<sequence length="594" mass="68941">MWTSYQVSCTHLIPGHSASAFSAQIHFAKCAQRDSMPMTLLREFTMCRIMDGITDKPDWHEGIKDLRIRDKWQLEAWRSGPGVTRQMVNWCIEELSQRADKVPKHPGLPPPPIFVFNGDVYKTDEFTESDKLRRELQEAVREFERRIPEDQRDLRSGSNGKIWDLVNPSLFPLVYGRTRILADGTTTTLDNCIHLCGQGETILAIPSRPPPNPEQELDAKGGKKPPKKKERTLEDSYSKKFQWLPCDIDVSKGDIRIASYINNLHPVKDQKLYKLINEFLTAAAVPMWDRIVATLQHGKARKRLRYIYQHVRYKGSQKVVKEDSPPPEQRGKKKKSKKKVEVDFVLLQPDLPDTFKFYKRPVPISLREQCRLNGFQVIVKMVNIQLTPDKPEYEGEEWQVDGQLNEHIASSIFYCYEMQNITPSSLNFRQLTDPKEVANFFRPKGAKDWLPGIFGIEENGPAWQEVGGVKIREGRLIGYPNLFQHRLGSFSLDDKKKPGHMKMLVLHLVDPSIKIISTAHVPCQRKDWWEDWKQNTPKRINLPPVEPPVESADFPITREEGERLKEEMMKERKEFVEWQNEVFRNRIVSPNTRP</sequence>
<protein>
    <submittedName>
        <fullName evidence="4">Uncharacterized protein</fullName>
    </submittedName>
</protein>
<dbReference type="STRING" id="231916.A0A409W763"/>
<comment type="caution">
    <text evidence="4">The sequence shown here is derived from an EMBL/GenBank/DDBJ whole genome shotgun (WGS) entry which is preliminary data.</text>
</comment>
<gene>
    <name evidence="4" type="ORF">CVT26_000957</name>
</gene>
<name>A0A409W763_9AGAR</name>
<dbReference type="InParanoid" id="A0A409W763"/>
<evidence type="ECO:0000313" key="5">
    <source>
        <dbReference type="Proteomes" id="UP000284706"/>
    </source>
</evidence>
<evidence type="ECO:0000256" key="1">
    <source>
        <dbReference type="SAM" id="MobiDB-lite"/>
    </source>
</evidence>
<evidence type="ECO:0000259" key="3">
    <source>
        <dbReference type="Pfam" id="PF21666"/>
    </source>
</evidence>
<feature type="domain" description="DUF4246" evidence="3">
    <location>
        <begin position="18"/>
        <end position="75"/>
    </location>
</feature>
<dbReference type="AlphaFoldDB" id="A0A409W763"/>
<dbReference type="PANTHER" id="PTHR33119">
    <property type="entry name" value="IFI3P"/>
    <property type="match status" value="1"/>
</dbReference>
<organism evidence="4 5">
    <name type="scientific">Gymnopilus dilepis</name>
    <dbReference type="NCBI Taxonomy" id="231916"/>
    <lineage>
        <taxon>Eukaryota</taxon>
        <taxon>Fungi</taxon>
        <taxon>Dikarya</taxon>
        <taxon>Basidiomycota</taxon>
        <taxon>Agaricomycotina</taxon>
        <taxon>Agaricomycetes</taxon>
        <taxon>Agaricomycetidae</taxon>
        <taxon>Agaricales</taxon>
        <taxon>Agaricineae</taxon>
        <taxon>Hymenogastraceae</taxon>
        <taxon>Gymnopilus</taxon>
    </lineage>
</organism>
<keyword evidence="5" id="KW-1185">Reference proteome</keyword>
<evidence type="ECO:0000313" key="4">
    <source>
        <dbReference type="EMBL" id="PPQ74342.1"/>
    </source>
</evidence>
<dbReference type="OrthoDB" id="415532at2759"/>
<dbReference type="PANTHER" id="PTHR33119:SF1">
    <property type="entry name" value="FE2OG DIOXYGENASE DOMAIN-CONTAINING PROTEIN"/>
    <property type="match status" value="1"/>
</dbReference>
<dbReference type="Pfam" id="PF21666">
    <property type="entry name" value="DUF4246_N"/>
    <property type="match status" value="1"/>
</dbReference>
<dbReference type="Pfam" id="PF14033">
    <property type="entry name" value="DUF4246"/>
    <property type="match status" value="1"/>
</dbReference>
<dbReference type="InterPro" id="IPR025340">
    <property type="entry name" value="DUF4246"/>
</dbReference>
<feature type="region of interest" description="Disordered" evidence="1">
    <location>
        <begin position="204"/>
        <end position="234"/>
    </location>
</feature>
<accession>A0A409W763</accession>
<evidence type="ECO:0000259" key="2">
    <source>
        <dbReference type="Pfam" id="PF14033"/>
    </source>
</evidence>
<dbReference type="InterPro" id="IPR049192">
    <property type="entry name" value="DUF4246_C"/>
</dbReference>
<dbReference type="InterPro" id="IPR049207">
    <property type="entry name" value="DUF4246_N"/>
</dbReference>
<dbReference type="EMBL" id="NHYE01005347">
    <property type="protein sequence ID" value="PPQ74342.1"/>
    <property type="molecule type" value="Genomic_DNA"/>
</dbReference>
<reference evidence="4 5" key="1">
    <citation type="journal article" date="2018" name="Evol. Lett.">
        <title>Horizontal gene cluster transfer increased hallucinogenic mushroom diversity.</title>
        <authorList>
            <person name="Reynolds H.T."/>
            <person name="Vijayakumar V."/>
            <person name="Gluck-Thaler E."/>
            <person name="Korotkin H.B."/>
            <person name="Matheny P.B."/>
            <person name="Slot J.C."/>
        </authorList>
    </citation>
    <scope>NUCLEOTIDE SEQUENCE [LARGE SCALE GENOMIC DNA]</scope>
    <source>
        <strain evidence="4 5">SRW20</strain>
    </source>
</reference>